<dbReference type="Pfam" id="PF07699">
    <property type="entry name" value="Ephrin_rec_like"/>
    <property type="match status" value="2"/>
</dbReference>
<dbReference type="SUPFAM" id="SSF57184">
    <property type="entry name" value="Growth factor receptor domain"/>
    <property type="match status" value="1"/>
</dbReference>
<feature type="compositionally biased region" description="Polar residues" evidence="2">
    <location>
        <begin position="3382"/>
        <end position="3392"/>
    </location>
</feature>
<dbReference type="SMART" id="SM01411">
    <property type="entry name" value="Ephrin_rec_like"/>
    <property type="match status" value="32"/>
</dbReference>
<evidence type="ECO:0000256" key="3">
    <source>
        <dbReference type="SAM" id="Phobius"/>
    </source>
</evidence>
<accession>A0AAX4PF25</accession>
<organism evidence="5 6">
    <name type="scientific">Chloropicon roscoffensis</name>
    <dbReference type="NCBI Taxonomy" id="1461544"/>
    <lineage>
        <taxon>Eukaryota</taxon>
        <taxon>Viridiplantae</taxon>
        <taxon>Chlorophyta</taxon>
        <taxon>Chloropicophyceae</taxon>
        <taxon>Chloropicales</taxon>
        <taxon>Chloropicaceae</taxon>
        <taxon>Chloropicon</taxon>
    </lineage>
</organism>
<dbReference type="InterPro" id="IPR028994">
    <property type="entry name" value="Integrin_alpha_N"/>
</dbReference>
<protein>
    <recommendedName>
        <fullName evidence="4">Tyrosine-protein kinase ephrin type A/B receptor-like domain-containing protein</fullName>
    </recommendedName>
</protein>
<dbReference type="SUPFAM" id="SSF69318">
    <property type="entry name" value="Integrin alpha N-terminal domain"/>
    <property type="match status" value="1"/>
</dbReference>
<dbReference type="InterPro" id="IPR009030">
    <property type="entry name" value="Growth_fac_rcpt_cys_sf"/>
</dbReference>
<evidence type="ECO:0000313" key="5">
    <source>
        <dbReference type="EMBL" id="WZN64351.1"/>
    </source>
</evidence>
<keyword evidence="3" id="KW-1133">Transmembrane helix</keyword>
<dbReference type="Gene3D" id="2.10.50.10">
    <property type="entry name" value="Tumor Necrosis Factor Receptor, subunit A, domain 2"/>
    <property type="match status" value="2"/>
</dbReference>
<feature type="region of interest" description="Disordered" evidence="2">
    <location>
        <begin position="3327"/>
        <end position="3442"/>
    </location>
</feature>
<evidence type="ECO:0000256" key="2">
    <source>
        <dbReference type="SAM" id="MobiDB-lite"/>
    </source>
</evidence>
<feature type="transmembrane region" description="Helical" evidence="3">
    <location>
        <begin position="3091"/>
        <end position="3109"/>
    </location>
</feature>
<keyword evidence="1" id="KW-0732">Signal</keyword>
<feature type="domain" description="Tyrosine-protein kinase ephrin type A/B receptor-like" evidence="4">
    <location>
        <begin position="2673"/>
        <end position="2722"/>
    </location>
</feature>
<feature type="transmembrane region" description="Helical" evidence="3">
    <location>
        <begin position="3017"/>
        <end position="3039"/>
    </location>
</feature>
<keyword evidence="3" id="KW-0812">Transmembrane</keyword>
<evidence type="ECO:0000313" key="6">
    <source>
        <dbReference type="Proteomes" id="UP001472866"/>
    </source>
</evidence>
<dbReference type="Pfam" id="PF13517">
    <property type="entry name" value="FG-GAP_3"/>
    <property type="match status" value="2"/>
</dbReference>
<feature type="compositionally biased region" description="Polar residues" evidence="2">
    <location>
        <begin position="3251"/>
        <end position="3265"/>
    </location>
</feature>
<gene>
    <name evidence="5" type="ORF">HKI87_09g59070</name>
</gene>
<dbReference type="InterPro" id="IPR013783">
    <property type="entry name" value="Ig-like_fold"/>
</dbReference>
<feature type="transmembrane region" description="Helical" evidence="3">
    <location>
        <begin position="2829"/>
        <end position="2850"/>
    </location>
</feature>
<feature type="transmembrane region" description="Helical" evidence="3">
    <location>
        <begin position="2927"/>
        <end position="2950"/>
    </location>
</feature>
<feature type="transmembrane region" description="Helical" evidence="3">
    <location>
        <begin position="3121"/>
        <end position="3140"/>
    </location>
</feature>
<dbReference type="PANTHER" id="PTHR11319:SF35">
    <property type="entry name" value="OUTER MEMBRANE PROTEIN PMPC-RELATED"/>
    <property type="match status" value="1"/>
</dbReference>
<dbReference type="InterPro" id="IPR011641">
    <property type="entry name" value="Tyr-kin_ephrin_A/B_rcpt-like"/>
</dbReference>
<keyword evidence="3" id="KW-0472">Membrane</keyword>
<dbReference type="PANTHER" id="PTHR11319">
    <property type="entry name" value="G PROTEIN-COUPLED RECEPTOR-RELATED"/>
    <property type="match status" value="1"/>
</dbReference>
<feature type="region of interest" description="Disordered" evidence="2">
    <location>
        <begin position="3243"/>
        <end position="3313"/>
    </location>
</feature>
<feature type="transmembrane region" description="Helical" evidence="3">
    <location>
        <begin position="2962"/>
        <end position="2986"/>
    </location>
</feature>
<evidence type="ECO:0000259" key="4">
    <source>
        <dbReference type="Pfam" id="PF07699"/>
    </source>
</evidence>
<dbReference type="CDD" id="cd00102">
    <property type="entry name" value="IPT"/>
    <property type="match status" value="1"/>
</dbReference>
<feature type="compositionally biased region" description="Polar residues" evidence="2">
    <location>
        <begin position="3415"/>
        <end position="3432"/>
    </location>
</feature>
<sequence>MIVDGCGTTEDDWMVHELSDTFGTSASVFAVAFDMDGDEDMDLLVLNSGEANEVYINQGDGSFAEGTSTGVGAALTSLTRDSTAAAVADFNGDGHIDVFEAYKGTHEPTLFLNDGSGGFQSVNDDFEYFSSFYEWDKLTYDAVPPTVTNCDAVDVDGDGAVDIVVSTGLDVYVMVNDGNARFNITIFTKLYGGSYGEAGVDYGRSTVLDVNNDGAIDIAVIMDGEKKLFFNDGNGNFLMNSFHMPEMISSRTEDSSIHLVAADFDNDGDTDLYASNFGMENELLLNCGKGYSMLPSSKYCAPSPYSPVVESMTPSVGITQGGDIAVVRGRLGSDPNGEVLIGGKACEILTRSSMTTWVCVTPPGIGPAGDVLVSNYGRLSLPPASEGGEEQSLFEYGPPKILWSSPQFLSLSLQATPSGGIQGGGVEFTVGGENFAPESHLMRARICSYVHFDIDECYECEDVTLFEPNQFTCTLNDAGILGQLKVHKMLVLLGADGDWDNPLNPRTSGTASDSSFNKVCFPETITITQAWQTTTMAVCKCPPGYHDDPVLNTDRCEQCVHNTYSENGAECLPCPVGSTFSTNGGGVGTDVSVCGCNGQSYMDVSAKECKCNPGYQGSPTMGCSPCGQTGYKPYGGNTQCDPCPPGSETNIEGAISSDSCYCGDNAEMVVRSAQVIRCECAAGFGGDATSNGCSVCGSTAYKSSVGNTQCTSCPPGASIADGDTDATSSDSCVCGANAEMNTEAGRCECSAGYGGDATNAAVGCTACGTSSSYKSDVGNTQCTSCPAGSSTAVGDTDATSSASCSCSPIAEMNTETGRCECAAGYGGDATNPNVGCSPCGTTAYKSSMGNTQCTSCPAGSGIYDGGIYATQNLCVCGLNAEVNTEAGRCECQAGYGGDATSNGCSVCGSTAYKSSVGNTQCTSCPPGASIADGDTDATSSDSCVCGANAEMNTETGRCECSAGFGGDATNAGVGCSVCGSTAYKSSVGNTQCTSCPAGSSIADGDTDATSSDSCVCGANAEMNTETGRCECSAGFGGDATNAAVGCSVCGSTAYKSSVGNTQCTSCPAGSSIADGDTDATSSDSCVCGANAEMNTETGRCECSAGFGGDATNAGIGCSVCGTTSYKSDVGNTQCTSCPAGSSIADGDTDATSSDSCVCGVNAEMNTETGRCECAAGFGGDATNPNVGCMPCGTTSYKSGVGNTQCTSCPAGSSIADGDTDATSSDSCVCGPNAELDTGADRCECVAGHGGDATNPSVGCSACGTTSYKADVGNAPCTSCPAGSSIADGDTDATSSDSCVCGVNSDLNTETGRCECQAGHGGDATNPSVGCMPCGTSSYKSGVGNAQCTACPPGASIVNGGTEATSAESCSCGSNMQMNADTDRCECAAGYGGDATNAAVGCTVCGTTAFKPNVGNTQCTSCPPGASIADGDTDATSSDSCVCGANAEMNTDTGRCECSAGYGGDATVASVGCSACGSTAYKSDVGNTQCTSCPAGSSIEDGDTDATSSDSCLCGLNAELNTGTGRCECQAGYGGDATNPNVGCMACGTTSYKSSMGNTQCTSCPAGSSIADGDTDATSSDSCVCGANAEMNTGIGRCECSAGYGGDATNAGIGCMACGTTSYKSDVGNTQCTSCPAGSSIADGDTDATSSGSCVCGSKAEMNTETGRCECSAGYGGDATVAIVGCTPCGSNAHKEDVGNMQCSSCAMGAGIVDGITNATSPDSCACPVRSIINAESHICECLAGHGGDATNANVGCSVCGTTAFKPNVGNTQCTSCPAGSSIADGDTDATSSASCLCGANAEMNTDTGRCECSAGYGGDATNSFVGCSPCGSSSFKDTVANMACTPCPQGGTIAGDVSNATSADECLCGVNAVLNTETGRCECSAGYGGDATNSFVGCSPCGSSSFKDAVANMACTPCPQGGTIAGDVSNATSADECLCGVNAVLNAESGRCECDAGYKGDAASTAVGCSACGTREYKTTPGNVGCDSCPLGAIIAGDMTNATSPDSCQCPLNSEMNEDAHVCECGAGFGGDATNDLVGCSPCGSSSFKDAVANMACTPCPQGGTIAGDVSNATSADECLCGVNAVLNAESGRCECDAGYKGDAASTAVGCSACGTREYKTTPGNVGCDSCPLGAIIAGDMTNTTSPDSCQCPLNSEMNEDAHVCECGAGFGGDATNDLVGCSPCGSSSFKDAVANMACTPCPQGGTIAGDVSNATSADECLCGVNAVLNTVTEICECAVGYGGDATNLQVGCNPCGSQEYKSLAGNMACTPCPQGATVVNGTMNATSADECLCGVNAVLNAESGCCECDAGYKGDAASTAIGCSACGTREYKTTPGNVGCDSCPLGAIIAGDMTKKTSPDSCQCPLNSEMNEDAHVCECGAGFGGDATNDLVGCSPCDSSSFKDTVANMACTPCPQGGTIAGDVSNATSADECLCGVNAVLNAESDRCECEPGYGGDATNSFIGCSVCGSQEYKSLAGNMACTPCPQGSTIAGDVSNATSADECMCGVNAVLNAESGRCECEPGHGGDATNSFIGCSVCGPQQYKSLAGNMACTPCPQGATVVNGIMNATSADECMCGVNAVLNAESGRCECEPGHGGDATNSFIGCSACGSRSYKSLAGNMACDSCPLGSTIVNGVNATSINECSCDEGTVVVGGGNSTTSCQCGLGYFGSNTGDGSCKLCPLGEYKDQAGDAVSCQSCEVAIGEGATTLMQGAKSAQDCECGHGFYKLQGVCTPCEEGAYCPGGDASSMVALPGYWRSDPISTAFFSCDSPNGYTICMGGNTNQTGDGQSGPLCREGHEGLLCSRCKKGYGKTYGVCSKCDSRFNASSIVLVLFAILVFLALLYVLISNNLRRATSEYKASSITLSVVKIIINWLQMASIAAQVRVSSNESMDRFYQVQDISNVSPFQFSSFNCMVQANYYTQFYATLAVPLVCVVVGFCLTVIQFLTRKAKGVRFLDMFVMVSQMLWFFTYSMVSQIILGIFECRDLDRGISVLSADLAVQCETSKHNSAVKLGYIFGALYIAGLPLQVFAQLYWNRNNLQDRSVKVRYMFLFHNYRKGLYWYECVNMLRKIGLVTALVLLQEDLGTQVFALSILSMTYLTLHAYIKPYSSRTLNELETGALFVTALTLSMCSFFYSNPTGTGNPVVENGLTWSVILLSTALLLWSVLLVGKGGLLAMATRRRKPEGLDSPSPASEAARVTVMSNPLAQKRGAEPETAQLPEMISKEWLKIRNLVSDSHSKNRESISRMTLVTNPLSQGQRAESDALLPERITSKSTKDSTTSGKSSANVANPLSQGQSEAGSPSQGLRAESDALLPEKITSKFTKNGTTSGKSSANVANPLSQGQSEAGSPSQPSSLPERITQRPLAIKERPGEGGSSIQRIANPLSSLGMGTGRTGEQQSPSVPDRITKTVSPRASPRSKTPSRVWQNPIGPSGTD</sequence>
<dbReference type="EMBL" id="CP151509">
    <property type="protein sequence ID" value="WZN64351.1"/>
    <property type="molecule type" value="Genomic_DNA"/>
</dbReference>
<keyword evidence="6" id="KW-1185">Reference proteome</keyword>
<dbReference type="Proteomes" id="UP001472866">
    <property type="component" value="Chromosome 09"/>
</dbReference>
<dbReference type="InterPro" id="IPR013517">
    <property type="entry name" value="FG-GAP"/>
</dbReference>
<feature type="transmembrane region" description="Helical" evidence="3">
    <location>
        <begin position="3160"/>
        <end position="3182"/>
    </location>
</feature>
<feature type="domain" description="Tyrosine-protein kinase ephrin type A/B receptor-like" evidence="4">
    <location>
        <begin position="615"/>
        <end position="660"/>
    </location>
</feature>
<proteinExistence type="predicted"/>
<dbReference type="Gene3D" id="2.60.40.10">
    <property type="entry name" value="Immunoglobulins"/>
    <property type="match status" value="1"/>
</dbReference>
<evidence type="ECO:0000256" key="1">
    <source>
        <dbReference type="ARBA" id="ARBA00022729"/>
    </source>
</evidence>
<feature type="compositionally biased region" description="Polar residues" evidence="2">
    <location>
        <begin position="3292"/>
        <end position="3310"/>
    </location>
</feature>
<name>A0AAX4PF25_9CHLO</name>
<reference evidence="5 6" key="1">
    <citation type="submission" date="2024-03" db="EMBL/GenBank/DDBJ databases">
        <title>Complete genome sequence of the green alga Chloropicon roscoffensis RCC1871.</title>
        <authorList>
            <person name="Lemieux C."/>
            <person name="Pombert J.-F."/>
            <person name="Otis C."/>
            <person name="Turmel M."/>
        </authorList>
    </citation>
    <scope>NUCLEOTIDE SEQUENCE [LARGE SCALE GENOMIC DNA]</scope>
    <source>
        <strain evidence="5 6">RCC1871</strain>
    </source>
</reference>
<dbReference type="SUPFAM" id="SSF81296">
    <property type="entry name" value="E set domains"/>
    <property type="match status" value="1"/>
</dbReference>
<dbReference type="InterPro" id="IPR014756">
    <property type="entry name" value="Ig_E-set"/>
</dbReference>
<feature type="compositionally biased region" description="Polar residues" evidence="2">
    <location>
        <begin position="3327"/>
        <end position="3361"/>
    </location>
</feature>